<dbReference type="RefSeq" id="WP_164345898.1">
    <property type="nucleotide sequence ID" value="NZ_JAAGLQ010000364.1"/>
</dbReference>
<evidence type="ECO:0000256" key="3">
    <source>
        <dbReference type="ARBA" id="ARBA00022723"/>
    </source>
</evidence>
<keyword evidence="7" id="KW-0067">ATP-binding</keyword>
<dbReference type="GO" id="GO:0005524">
    <property type="term" value="F:ATP binding"/>
    <property type="evidence" value="ECO:0007669"/>
    <property type="project" value="UniProtKB-KW"/>
</dbReference>
<dbReference type="SUPFAM" id="SSF109604">
    <property type="entry name" value="HD-domain/PDEase-like"/>
    <property type="match status" value="1"/>
</dbReference>
<dbReference type="PROSITE" id="PS51643">
    <property type="entry name" value="HD_CAS3"/>
    <property type="match status" value="1"/>
</dbReference>
<feature type="region of interest" description="Disordered" evidence="9">
    <location>
        <begin position="1"/>
        <end position="20"/>
    </location>
</feature>
<dbReference type="InterPro" id="IPR011545">
    <property type="entry name" value="DEAD/DEAH_box_helicase_dom"/>
</dbReference>
<sequence length="754" mass="82580">MSSRQLYAHSRSPVSGARHELTDHLRESAVLARRFGDVFGAGELAEYLALVHDVGKGCCAWQDGLLQRAEPEGKPVGIPHKEAGARLAAKYAGLPFAAAVQGHHGGLPDQQKIKDVLTALQGSGPDAEAAREATRRVAGLVPEIVRTGPVVLPPWVSALRGAAARTEVDLLVRMVFSCLVDADFLDTSAHFDGRVAPRLAPARDMALLSQRFEERRAAFLAKRPASPVDEIRGRVFAEVVAAAAREPGMYVLHAPTGGAKTIAAGGFALRHAARHGMRRVVFAVPFISITQQNAAVYRSLLDPLEENADSEPVVLEHHSSVSLDEDSDEGTWACLAAENWDAPVVVTTVVQLFQSMFSAKPSAMRKLHRLAGAVIVLDEVQALPDRLLNPILSVLRGLVERYGATVVLASATQPDFWSLSKLDGVPRHGMVGDVPGLFDELRRVTYEWQLGDDVTWQSVAEDIEERAGCQVLAVVNTTRDSAHLHRLLTECPSAPGPVLHLSTRMTAEHRREVIERIRSHLKEHLPVRVVSTSLIEAGVDVDFPSVYRAWAPAESLQQAAGRCNRDSRMHEPGTVVVFRPADGGTPKDLSYLAALEATAEFFGPYPLADPDDLKALAGYYAKRYALQGEDHAMGERIEELRRAWDFPQVAREFRMIDDVYGQSVVVVRSQKTAEEQDAIWADIHRLRAPYPSGPECLRRLQPHTATLPRHEVAEALRTGLAEPVVGDLVVWRGHYDEARGLDPEDREDSSAFLV</sequence>
<dbReference type="InterPro" id="IPR038257">
    <property type="entry name" value="CRISPR-assoc_Cas3_HD_sf"/>
</dbReference>
<dbReference type="CDD" id="cd09641">
    <property type="entry name" value="Cas3''_I"/>
    <property type="match status" value="1"/>
</dbReference>
<dbReference type="NCBIfam" id="TIGR01596">
    <property type="entry name" value="cas3_HD"/>
    <property type="match status" value="1"/>
</dbReference>
<keyword evidence="4" id="KW-0547">Nucleotide-binding</keyword>
<dbReference type="Proteomes" id="UP000471293">
    <property type="component" value="Unassembled WGS sequence"/>
</dbReference>
<gene>
    <name evidence="12" type="ORF">G3I29_17770</name>
</gene>
<evidence type="ECO:0000256" key="2">
    <source>
        <dbReference type="ARBA" id="ARBA00009046"/>
    </source>
</evidence>
<keyword evidence="12" id="KW-0255">Endonuclease</keyword>
<dbReference type="Pfam" id="PF22590">
    <property type="entry name" value="Cas3-like_C_2"/>
    <property type="match status" value="1"/>
</dbReference>
<keyword evidence="5" id="KW-0378">Hydrolase</keyword>
<dbReference type="InterPro" id="IPR054712">
    <property type="entry name" value="Cas3-like_dom"/>
</dbReference>
<dbReference type="GO" id="GO:0046872">
    <property type="term" value="F:metal ion binding"/>
    <property type="evidence" value="ECO:0007669"/>
    <property type="project" value="UniProtKB-KW"/>
</dbReference>
<dbReference type="Gene3D" id="3.40.50.300">
    <property type="entry name" value="P-loop containing nucleotide triphosphate hydrolases"/>
    <property type="match status" value="2"/>
</dbReference>
<evidence type="ECO:0000313" key="12">
    <source>
        <dbReference type="EMBL" id="NEA17324.1"/>
    </source>
</evidence>
<keyword evidence="3" id="KW-0479">Metal-binding</keyword>
<evidence type="ECO:0000256" key="5">
    <source>
        <dbReference type="ARBA" id="ARBA00022801"/>
    </source>
</evidence>
<evidence type="ECO:0000259" key="11">
    <source>
        <dbReference type="PROSITE" id="PS51643"/>
    </source>
</evidence>
<protein>
    <submittedName>
        <fullName evidence="12">CRISPR-associated endonuclease Cas3</fullName>
    </submittedName>
</protein>
<comment type="similarity">
    <text evidence="1">In the N-terminal section; belongs to the CRISPR-associated nuclease Cas3-HD family.</text>
</comment>
<comment type="caution">
    <text evidence="12">The sequence shown here is derived from an EMBL/GenBank/DDBJ whole genome shotgun (WGS) entry which is preliminary data.</text>
</comment>
<keyword evidence="12" id="KW-0540">Nuclease</keyword>
<dbReference type="InterPro" id="IPR001650">
    <property type="entry name" value="Helicase_C-like"/>
</dbReference>
<evidence type="ECO:0000256" key="7">
    <source>
        <dbReference type="ARBA" id="ARBA00022840"/>
    </source>
</evidence>
<evidence type="ECO:0000256" key="9">
    <source>
        <dbReference type="SAM" id="MobiDB-lite"/>
    </source>
</evidence>
<dbReference type="InterPro" id="IPR006483">
    <property type="entry name" value="CRISPR-assoc_Cas3_HD"/>
</dbReference>
<feature type="domain" description="HD Cas3-type" evidence="11">
    <location>
        <begin position="14"/>
        <end position="185"/>
    </location>
</feature>
<dbReference type="GO" id="GO:0051607">
    <property type="term" value="P:defense response to virus"/>
    <property type="evidence" value="ECO:0007669"/>
    <property type="project" value="UniProtKB-KW"/>
</dbReference>
<dbReference type="GO" id="GO:0004386">
    <property type="term" value="F:helicase activity"/>
    <property type="evidence" value="ECO:0007669"/>
    <property type="project" value="UniProtKB-KW"/>
</dbReference>
<evidence type="ECO:0000256" key="4">
    <source>
        <dbReference type="ARBA" id="ARBA00022741"/>
    </source>
</evidence>
<dbReference type="GO" id="GO:0016787">
    <property type="term" value="F:hydrolase activity"/>
    <property type="evidence" value="ECO:0007669"/>
    <property type="project" value="UniProtKB-KW"/>
</dbReference>
<evidence type="ECO:0000259" key="10">
    <source>
        <dbReference type="PROSITE" id="PS51194"/>
    </source>
</evidence>
<evidence type="ECO:0000256" key="8">
    <source>
        <dbReference type="ARBA" id="ARBA00023118"/>
    </source>
</evidence>
<proteinExistence type="inferred from homology"/>
<dbReference type="CDD" id="cd17930">
    <property type="entry name" value="DEXHc_cas3"/>
    <property type="match status" value="1"/>
</dbReference>
<dbReference type="Pfam" id="PF00270">
    <property type="entry name" value="DEAD"/>
    <property type="match status" value="1"/>
</dbReference>
<dbReference type="PROSITE" id="PS51194">
    <property type="entry name" value="HELICASE_CTER"/>
    <property type="match status" value="1"/>
</dbReference>
<reference evidence="12 13" key="1">
    <citation type="submission" date="2020-01" db="EMBL/GenBank/DDBJ databases">
        <title>Insect and environment-associated Actinomycetes.</title>
        <authorList>
            <person name="Currrie C."/>
            <person name="Chevrette M."/>
            <person name="Carlson C."/>
            <person name="Stubbendieck R."/>
            <person name="Wendt-Pienkowski E."/>
        </authorList>
    </citation>
    <scope>NUCLEOTIDE SEQUENCE [LARGE SCALE GENOMIC DNA]</scope>
    <source>
        <strain evidence="12 13">SID11342</strain>
    </source>
</reference>
<evidence type="ECO:0000256" key="1">
    <source>
        <dbReference type="ARBA" id="ARBA00006847"/>
    </source>
</evidence>
<dbReference type="EMBL" id="JAAGLQ010000364">
    <property type="protein sequence ID" value="NEA17324.1"/>
    <property type="molecule type" value="Genomic_DNA"/>
</dbReference>
<keyword evidence="8" id="KW-0051">Antiviral defense</keyword>
<name>A0A6N9U0J4_STRHA</name>
<comment type="similarity">
    <text evidence="2">In the central section; belongs to the CRISPR-associated helicase Cas3 family.</text>
</comment>
<feature type="domain" description="Helicase C-terminal" evidence="10">
    <location>
        <begin position="455"/>
        <end position="617"/>
    </location>
</feature>
<evidence type="ECO:0000313" key="13">
    <source>
        <dbReference type="Proteomes" id="UP000471293"/>
    </source>
</evidence>
<evidence type="ECO:0000256" key="6">
    <source>
        <dbReference type="ARBA" id="ARBA00022806"/>
    </source>
</evidence>
<organism evidence="12 13">
    <name type="scientific">Streptomyces halstedii</name>
    <dbReference type="NCBI Taxonomy" id="1944"/>
    <lineage>
        <taxon>Bacteria</taxon>
        <taxon>Bacillati</taxon>
        <taxon>Actinomycetota</taxon>
        <taxon>Actinomycetes</taxon>
        <taxon>Kitasatosporales</taxon>
        <taxon>Streptomycetaceae</taxon>
        <taxon>Streptomyces</taxon>
    </lineage>
</organism>
<dbReference type="SUPFAM" id="SSF52540">
    <property type="entry name" value="P-loop containing nucleoside triphosphate hydrolases"/>
    <property type="match status" value="1"/>
</dbReference>
<dbReference type="GO" id="GO:0004519">
    <property type="term" value="F:endonuclease activity"/>
    <property type="evidence" value="ECO:0007669"/>
    <property type="project" value="UniProtKB-KW"/>
</dbReference>
<dbReference type="Gene3D" id="1.10.3210.30">
    <property type="match status" value="1"/>
</dbReference>
<dbReference type="Pfam" id="PF18019">
    <property type="entry name" value="Cas3_HD"/>
    <property type="match status" value="1"/>
</dbReference>
<dbReference type="InterPro" id="IPR027417">
    <property type="entry name" value="P-loop_NTPase"/>
</dbReference>
<accession>A0A6N9U0J4</accession>
<dbReference type="GO" id="GO:0003676">
    <property type="term" value="F:nucleic acid binding"/>
    <property type="evidence" value="ECO:0007669"/>
    <property type="project" value="InterPro"/>
</dbReference>
<dbReference type="AlphaFoldDB" id="A0A6N9U0J4"/>
<keyword evidence="6" id="KW-0347">Helicase</keyword>